<sequence length="165" mass="18341">MPKIDQIDQDAEALYEALSHLVRVYQFRDRDRSCCEGLSVTQCYALEHVIKAGPVRVQSLASELFLDKSNASRLVDSLGKQGLVRRIQDVTDGRAVAISATPEGLAVYERIRSDLVGEARHLSSDLSTEARNGAIELLRRFANATEQRCGLKAPENDEYQSLKCC</sequence>
<evidence type="ECO:0000313" key="2">
    <source>
        <dbReference type="EMBL" id="AZE28948.1"/>
    </source>
</evidence>
<evidence type="ECO:0000259" key="1">
    <source>
        <dbReference type="PROSITE" id="PS50995"/>
    </source>
</evidence>
<dbReference type="GO" id="GO:0006950">
    <property type="term" value="P:response to stress"/>
    <property type="evidence" value="ECO:0007669"/>
    <property type="project" value="TreeGrafter"/>
</dbReference>
<protein>
    <submittedName>
        <fullName evidence="2">Transcriptional regulator, MarR family</fullName>
    </submittedName>
</protein>
<organism evidence="2 3">
    <name type="scientific">Pseudomonas chlororaphis subsp. aureofaciens</name>
    <dbReference type="NCBI Taxonomy" id="587851"/>
    <lineage>
        <taxon>Bacteria</taxon>
        <taxon>Pseudomonadati</taxon>
        <taxon>Pseudomonadota</taxon>
        <taxon>Gammaproteobacteria</taxon>
        <taxon>Pseudomonadales</taxon>
        <taxon>Pseudomonadaceae</taxon>
        <taxon>Pseudomonas</taxon>
    </lineage>
</organism>
<dbReference type="PANTHER" id="PTHR33164">
    <property type="entry name" value="TRANSCRIPTIONAL REGULATOR, MARR FAMILY"/>
    <property type="match status" value="1"/>
</dbReference>
<dbReference type="PROSITE" id="PS50995">
    <property type="entry name" value="HTH_MARR_2"/>
    <property type="match status" value="1"/>
</dbReference>
<dbReference type="PRINTS" id="PR00598">
    <property type="entry name" value="HTHMARR"/>
</dbReference>
<accession>A0AAD0ZH17</accession>
<dbReference type="PANTHER" id="PTHR33164:SF99">
    <property type="entry name" value="MARR FAMILY REGULATORY PROTEIN"/>
    <property type="match status" value="1"/>
</dbReference>
<dbReference type="Proteomes" id="UP000280455">
    <property type="component" value="Chromosome"/>
</dbReference>
<feature type="domain" description="HTH marR-type" evidence="1">
    <location>
        <begin position="11"/>
        <end position="143"/>
    </location>
</feature>
<proteinExistence type="predicted"/>
<gene>
    <name evidence="2" type="ORF">C4K07_2163</name>
</gene>
<dbReference type="Gene3D" id="1.10.10.10">
    <property type="entry name" value="Winged helix-like DNA-binding domain superfamily/Winged helix DNA-binding domain"/>
    <property type="match status" value="1"/>
</dbReference>
<dbReference type="RefSeq" id="WP_009048168.1">
    <property type="nucleotide sequence ID" value="NZ_CP027719.1"/>
</dbReference>
<reference evidence="2 3" key="1">
    <citation type="submission" date="2018-03" db="EMBL/GenBank/DDBJ databases">
        <title>Diversity of phytobeneficial traits revealed by whole-genome analysis of worldwide-isolated phenazine-producing Pseudomonas spp.</title>
        <authorList>
            <person name="Biessy A."/>
            <person name="Novinscak A."/>
            <person name="Blom J."/>
            <person name="Leger G."/>
            <person name="Thomashow L.S."/>
            <person name="Cazorla F.M."/>
            <person name="Josic D."/>
            <person name="Filion M."/>
        </authorList>
    </citation>
    <scope>NUCLEOTIDE SEQUENCE [LARGE SCALE GENOMIC DNA]</scope>
    <source>
        <strain evidence="2 3">ChPhzS24</strain>
    </source>
</reference>
<dbReference type="EMBL" id="CP027750">
    <property type="protein sequence ID" value="AZE28948.1"/>
    <property type="molecule type" value="Genomic_DNA"/>
</dbReference>
<evidence type="ECO:0000313" key="3">
    <source>
        <dbReference type="Proteomes" id="UP000280455"/>
    </source>
</evidence>
<dbReference type="SMART" id="SM00347">
    <property type="entry name" value="HTH_MARR"/>
    <property type="match status" value="1"/>
</dbReference>
<dbReference type="SUPFAM" id="SSF46785">
    <property type="entry name" value="Winged helix' DNA-binding domain"/>
    <property type="match status" value="1"/>
</dbReference>
<dbReference type="InterPro" id="IPR039422">
    <property type="entry name" value="MarR/SlyA-like"/>
</dbReference>
<name>A0AAD0ZH17_9PSED</name>
<dbReference type="Pfam" id="PF12802">
    <property type="entry name" value="MarR_2"/>
    <property type="match status" value="1"/>
</dbReference>
<dbReference type="InterPro" id="IPR036388">
    <property type="entry name" value="WH-like_DNA-bd_sf"/>
</dbReference>
<dbReference type="GO" id="GO:0003700">
    <property type="term" value="F:DNA-binding transcription factor activity"/>
    <property type="evidence" value="ECO:0007669"/>
    <property type="project" value="InterPro"/>
</dbReference>
<dbReference type="InterPro" id="IPR036390">
    <property type="entry name" value="WH_DNA-bd_sf"/>
</dbReference>
<dbReference type="AlphaFoldDB" id="A0AAD0ZH17"/>
<dbReference type="InterPro" id="IPR000835">
    <property type="entry name" value="HTH_MarR-typ"/>
</dbReference>